<dbReference type="GO" id="GO:0022857">
    <property type="term" value="F:transmembrane transporter activity"/>
    <property type="evidence" value="ECO:0007669"/>
    <property type="project" value="InterPro"/>
</dbReference>
<keyword evidence="5 8" id="KW-1133">Transmembrane helix</keyword>
<keyword evidence="6 8" id="KW-0472">Membrane</keyword>
<comment type="caution">
    <text evidence="10">The sequence shown here is derived from an EMBL/GenBank/DDBJ whole genome shotgun (WGS) entry which is preliminary data.</text>
</comment>
<organism evidence="10 11">
    <name type="scientific">Cladonia borealis</name>
    <dbReference type="NCBI Taxonomy" id="184061"/>
    <lineage>
        <taxon>Eukaryota</taxon>
        <taxon>Fungi</taxon>
        <taxon>Dikarya</taxon>
        <taxon>Ascomycota</taxon>
        <taxon>Pezizomycotina</taxon>
        <taxon>Lecanoromycetes</taxon>
        <taxon>OSLEUM clade</taxon>
        <taxon>Lecanoromycetidae</taxon>
        <taxon>Lecanorales</taxon>
        <taxon>Lecanorineae</taxon>
        <taxon>Cladoniaceae</taxon>
        <taxon>Cladonia</taxon>
    </lineage>
</organism>
<feature type="transmembrane region" description="Helical" evidence="8">
    <location>
        <begin position="148"/>
        <end position="167"/>
    </location>
</feature>
<feature type="domain" description="Major facilitator superfamily (MFS) profile" evidence="9">
    <location>
        <begin position="77"/>
        <end position="461"/>
    </location>
</feature>
<dbReference type="InterPro" id="IPR020846">
    <property type="entry name" value="MFS_dom"/>
</dbReference>
<feature type="transmembrane region" description="Helical" evidence="8">
    <location>
        <begin position="439"/>
        <end position="461"/>
    </location>
</feature>
<feature type="transmembrane region" description="Helical" evidence="8">
    <location>
        <begin position="372"/>
        <end position="397"/>
    </location>
</feature>
<evidence type="ECO:0000256" key="7">
    <source>
        <dbReference type="SAM" id="MobiDB-lite"/>
    </source>
</evidence>
<sequence>MDDSSGTEATIDNEKHSIDHRPSTSHNSDPKEQTEANILPDTADEPQDVDLEKAQSEEKPKAPAGFDPSSFPDGGLEAWLAVSGAFCCLFCSFGWINAIGVFQTYYEMGPLSNYSASTISWIPALEVFMMFLGGPIWGKVYDNYGPRYLLLVGTVLHVFGLMMASLSTKYYQFLLSQGICSPIGASLIFYPAMSSVGTWFFRKRAFAFGVMAAGSSLGGVIFPIMIERLIAEHGFPWAMRAAAFLILGLLIYANFTVKSRLPPTPRPWVFMDFVRPFTELPYFLTVFAAFIFFFGMFLPFTFVILSAEYNGMSANLAGYLLAVLNAASIFGRTLPGWIADKVGRFNTMVVTSFISTILVLGLWLPARGNVPYILFAAFFGFSSGAFVSLAPALIVQISDVRQIGVRTGSMFAAISVAALVGNPIGGTLVSHAHGNYQNLIIFCGVMMFGGSCMFVAARASLEGLNVKKKV</sequence>
<dbReference type="PROSITE" id="PS50850">
    <property type="entry name" value="MFS"/>
    <property type="match status" value="1"/>
</dbReference>
<feature type="transmembrane region" description="Helical" evidence="8">
    <location>
        <begin position="114"/>
        <end position="136"/>
    </location>
</feature>
<evidence type="ECO:0000256" key="3">
    <source>
        <dbReference type="ARBA" id="ARBA00022448"/>
    </source>
</evidence>
<feature type="compositionally biased region" description="Basic and acidic residues" evidence="7">
    <location>
        <begin position="12"/>
        <end position="34"/>
    </location>
</feature>
<comment type="subcellular location">
    <subcellularLocation>
        <location evidence="1">Membrane</location>
        <topology evidence="1">Multi-pass membrane protein</topology>
    </subcellularLocation>
</comment>
<evidence type="ECO:0000259" key="9">
    <source>
        <dbReference type="PROSITE" id="PS50850"/>
    </source>
</evidence>
<proteinExistence type="inferred from homology"/>
<evidence type="ECO:0000256" key="5">
    <source>
        <dbReference type="ARBA" id="ARBA00022989"/>
    </source>
</evidence>
<dbReference type="InterPro" id="IPR036259">
    <property type="entry name" value="MFS_trans_sf"/>
</dbReference>
<dbReference type="InterPro" id="IPR050327">
    <property type="entry name" value="Proton-linked_MCT"/>
</dbReference>
<feature type="compositionally biased region" description="Polar residues" evidence="7">
    <location>
        <begin position="1"/>
        <end position="10"/>
    </location>
</feature>
<keyword evidence="11" id="KW-1185">Reference proteome</keyword>
<evidence type="ECO:0000313" key="10">
    <source>
        <dbReference type="EMBL" id="KAK0517351.1"/>
    </source>
</evidence>
<reference evidence="10" key="1">
    <citation type="submission" date="2023-03" db="EMBL/GenBank/DDBJ databases">
        <title>Complete genome of Cladonia borealis.</title>
        <authorList>
            <person name="Park H."/>
        </authorList>
    </citation>
    <scope>NUCLEOTIDE SEQUENCE</scope>
    <source>
        <strain evidence="10">ANT050790</strain>
    </source>
</reference>
<evidence type="ECO:0000256" key="8">
    <source>
        <dbReference type="SAM" id="Phobius"/>
    </source>
</evidence>
<gene>
    <name evidence="10" type="ORF">JMJ35_000506</name>
</gene>
<feature type="transmembrane region" description="Helical" evidence="8">
    <location>
        <begin position="237"/>
        <end position="257"/>
    </location>
</feature>
<accession>A0AA39RAP1</accession>
<dbReference type="Proteomes" id="UP001166286">
    <property type="component" value="Unassembled WGS sequence"/>
</dbReference>
<dbReference type="AlphaFoldDB" id="A0AA39RAP1"/>
<feature type="transmembrane region" description="Helical" evidence="8">
    <location>
        <begin position="409"/>
        <end position="433"/>
    </location>
</feature>
<feature type="transmembrane region" description="Helical" evidence="8">
    <location>
        <begin position="347"/>
        <end position="366"/>
    </location>
</feature>
<evidence type="ECO:0000256" key="1">
    <source>
        <dbReference type="ARBA" id="ARBA00004141"/>
    </source>
</evidence>
<keyword evidence="4 8" id="KW-0812">Transmembrane</keyword>
<feature type="transmembrane region" description="Helical" evidence="8">
    <location>
        <begin position="280"/>
        <end position="304"/>
    </location>
</feature>
<dbReference type="PANTHER" id="PTHR11360:SF224">
    <property type="entry name" value="MAJOR FACILITATOR SUPERFAMILY (MFS) PROFILE DOMAIN-CONTAINING PROTEIN-RELATED"/>
    <property type="match status" value="1"/>
</dbReference>
<name>A0AA39RAP1_9LECA</name>
<comment type="similarity">
    <text evidence="2">Belongs to the major facilitator superfamily. Monocarboxylate porter (TC 2.A.1.13) family.</text>
</comment>
<evidence type="ECO:0000256" key="2">
    <source>
        <dbReference type="ARBA" id="ARBA00006727"/>
    </source>
</evidence>
<dbReference type="InterPro" id="IPR011701">
    <property type="entry name" value="MFS"/>
</dbReference>
<keyword evidence="3" id="KW-0813">Transport</keyword>
<dbReference type="GO" id="GO:0016020">
    <property type="term" value="C:membrane"/>
    <property type="evidence" value="ECO:0007669"/>
    <property type="project" value="UniProtKB-SubCell"/>
</dbReference>
<feature type="transmembrane region" description="Helical" evidence="8">
    <location>
        <begin position="316"/>
        <end position="335"/>
    </location>
</feature>
<evidence type="ECO:0000256" key="4">
    <source>
        <dbReference type="ARBA" id="ARBA00022692"/>
    </source>
</evidence>
<dbReference type="PANTHER" id="PTHR11360">
    <property type="entry name" value="MONOCARBOXYLATE TRANSPORTER"/>
    <property type="match status" value="1"/>
</dbReference>
<dbReference type="CDD" id="cd17352">
    <property type="entry name" value="MFS_MCT_SLC16"/>
    <property type="match status" value="1"/>
</dbReference>
<feature type="transmembrane region" description="Helical" evidence="8">
    <location>
        <begin position="205"/>
        <end position="225"/>
    </location>
</feature>
<feature type="transmembrane region" description="Helical" evidence="8">
    <location>
        <begin position="173"/>
        <end position="193"/>
    </location>
</feature>
<dbReference type="Gene3D" id="1.20.1250.20">
    <property type="entry name" value="MFS general substrate transporter like domains"/>
    <property type="match status" value="2"/>
</dbReference>
<feature type="transmembrane region" description="Helical" evidence="8">
    <location>
        <begin position="78"/>
        <end position="102"/>
    </location>
</feature>
<evidence type="ECO:0000313" key="11">
    <source>
        <dbReference type="Proteomes" id="UP001166286"/>
    </source>
</evidence>
<feature type="compositionally biased region" description="Basic and acidic residues" evidence="7">
    <location>
        <begin position="50"/>
        <end position="61"/>
    </location>
</feature>
<dbReference type="Pfam" id="PF07690">
    <property type="entry name" value="MFS_1"/>
    <property type="match status" value="1"/>
</dbReference>
<feature type="region of interest" description="Disordered" evidence="7">
    <location>
        <begin position="1"/>
        <end position="68"/>
    </location>
</feature>
<protein>
    <recommendedName>
        <fullName evidence="9">Major facilitator superfamily (MFS) profile domain-containing protein</fullName>
    </recommendedName>
</protein>
<dbReference type="SUPFAM" id="SSF103473">
    <property type="entry name" value="MFS general substrate transporter"/>
    <property type="match status" value="1"/>
</dbReference>
<dbReference type="EMBL" id="JAFEKC020000001">
    <property type="protein sequence ID" value="KAK0517351.1"/>
    <property type="molecule type" value="Genomic_DNA"/>
</dbReference>
<evidence type="ECO:0000256" key="6">
    <source>
        <dbReference type="ARBA" id="ARBA00023136"/>
    </source>
</evidence>